<keyword evidence="1" id="KW-0675">Receptor</keyword>
<comment type="caution">
    <text evidence="1">The sequence shown here is derived from an EMBL/GenBank/DDBJ whole genome shotgun (WGS) entry which is preliminary data.</text>
</comment>
<dbReference type="EMBL" id="JTDY01004385">
    <property type="protein sequence ID" value="KOB68224.1"/>
    <property type="molecule type" value="Genomic_DNA"/>
</dbReference>
<proteinExistence type="predicted"/>
<evidence type="ECO:0000313" key="2">
    <source>
        <dbReference type="Proteomes" id="UP000037510"/>
    </source>
</evidence>
<organism evidence="1 2">
    <name type="scientific">Operophtera brumata</name>
    <name type="common">Winter moth</name>
    <name type="synonym">Phalaena brumata</name>
    <dbReference type="NCBI Taxonomy" id="104452"/>
    <lineage>
        <taxon>Eukaryota</taxon>
        <taxon>Metazoa</taxon>
        <taxon>Ecdysozoa</taxon>
        <taxon>Arthropoda</taxon>
        <taxon>Hexapoda</taxon>
        <taxon>Insecta</taxon>
        <taxon>Pterygota</taxon>
        <taxon>Neoptera</taxon>
        <taxon>Endopterygota</taxon>
        <taxon>Lepidoptera</taxon>
        <taxon>Glossata</taxon>
        <taxon>Ditrysia</taxon>
        <taxon>Geometroidea</taxon>
        <taxon>Geometridae</taxon>
        <taxon>Larentiinae</taxon>
        <taxon>Operophtera</taxon>
    </lineage>
</organism>
<sequence length="106" mass="11815">MNGTLASLDNNDTMTELLLVMGENKEEPVNHIWISGRLEMSKDAATDTIPPWLAEEFTMDSPCMNLDRLDHLNGLVYGMPCDTAQYSVCVIGERKTMLPIIPSTKI</sequence>
<evidence type="ECO:0000313" key="1">
    <source>
        <dbReference type="EMBL" id="KOB68224.1"/>
    </source>
</evidence>
<reference evidence="1 2" key="1">
    <citation type="journal article" date="2015" name="Genome Biol. Evol.">
        <title>The genome of winter moth (Operophtera brumata) provides a genomic perspective on sexual dimorphism and phenology.</title>
        <authorList>
            <person name="Derks M.F."/>
            <person name="Smit S."/>
            <person name="Salis L."/>
            <person name="Schijlen E."/>
            <person name="Bossers A."/>
            <person name="Mateman C."/>
            <person name="Pijl A.S."/>
            <person name="de Ridder D."/>
            <person name="Groenen M.A."/>
            <person name="Visser M.E."/>
            <person name="Megens H.J."/>
        </authorList>
    </citation>
    <scope>NUCLEOTIDE SEQUENCE [LARGE SCALE GENOMIC DNA]</scope>
    <source>
        <strain evidence="1">WM2013NL</strain>
        <tissue evidence="1">Head and thorax</tissue>
    </source>
</reference>
<accession>A0A0L7KYX5</accession>
<dbReference type="Proteomes" id="UP000037510">
    <property type="component" value="Unassembled WGS sequence"/>
</dbReference>
<protein>
    <submittedName>
        <fullName evidence="1">Putative odorant receptor 22c</fullName>
    </submittedName>
</protein>
<name>A0A0L7KYX5_OPEBR</name>
<dbReference type="AlphaFoldDB" id="A0A0L7KYX5"/>
<gene>
    <name evidence="1" type="ORF">OBRU01_18599</name>
</gene>
<keyword evidence="2" id="KW-1185">Reference proteome</keyword>